<feature type="transmembrane region" description="Helical" evidence="6">
    <location>
        <begin position="176"/>
        <end position="198"/>
    </location>
</feature>
<gene>
    <name evidence="8" type="ORF">ARD30_15690</name>
    <name evidence="9" type="ORF">SAMN05660750_01875</name>
</gene>
<feature type="transmembrane region" description="Helical" evidence="6">
    <location>
        <begin position="142"/>
        <end position="164"/>
    </location>
</feature>
<dbReference type="GO" id="GO:0016020">
    <property type="term" value="C:membrane"/>
    <property type="evidence" value="ECO:0007669"/>
    <property type="project" value="UniProtKB-SubCell"/>
</dbReference>
<comment type="subcellular location">
    <subcellularLocation>
        <location evidence="1">Membrane</location>
        <topology evidence="1">Multi-pass membrane protein</topology>
    </subcellularLocation>
</comment>
<keyword evidence="10" id="KW-1185">Reference proteome</keyword>
<organism evidence="8 10">
    <name type="scientific">Bosea thiooxidans</name>
    <dbReference type="NCBI Taxonomy" id="53254"/>
    <lineage>
        <taxon>Bacteria</taxon>
        <taxon>Pseudomonadati</taxon>
        <taxon>Pseudomonadota</taxon>
        <taxon>Alphaproteobacteria</taxon>
        <taxon>Hyphomicrobiales</taxon>
        <taxon>Boseaceae</taxon>
        <taxon>Bosea</taxon>
    </lineage>
</organism>
<dbReference type="SUPFAM" id="SSF103473">
    <property type="entry name" value="MFS general substrate transporter"/>
    <property type="match status" value="1"/>
</dbReference>
<name>A0A0Q3KK07_9HYPH</name>
<dbReference type="GO" id="GO:0022857">
    <property type="term" value="F:transmembrane transporter activity"/>
    <property type="evidence" value="ECO:0007669"/>
    <property type="project" value="InterPro"/>
</dbReference>
<dbReference type="Pfam" id="PF07690">
    <property type="entry name" value="MFS_1"/>
    <property type="match status" value="1"/>
</dbReference>
<evidence type="ECO:0000256" key="4">
    <source>
        <dbReference type="ARBA" id="ARBA00022989"/>
    </source>
</evidence>
<feature type="transmembrane region" description="Helical" evidence="6">
    <location>
        <begin position="51"/>
        <end position="71"/>
    </location>
</feature>
<feature type="transmembrane region" description="Helical" evidence="6">
    <location>
        <begin position="310"/>
        <end position="328"/>
    </location>
</feature>
<dbReference type="Gene3D" id="1.20.1250.20">
    <property type="entry name" value="MFS general substrate transporter like domains"/>
    <property type="match status" value="2"/>
</dbReference>
<dbReference type="InterPro" id="IPR011701">
    <property type="entry name" value="MFS"/>
</dbReference>
<dbReference type="FunFam" id="1.20.1250.20:FF:000018">
    <property type="entry name" value="MFS transporter permease"/>
    <property type="match status" value="1"/>
</dbReference>
<reference evidence="9 11" key="2">
    <citation type="submission" date="2017-02" db="EMBL/GenBank/DDBJ databases">
        <authorList>
            <person name="Peterson S.W."/>
        </authorList>
    </citation>
    <scope>NUCLEOTIDE SEQUENCE [LARGE SCALE GENOMIC DNA]</scope>
    <source>
        <strain evidence="9 11">DSM 9653</strain>
    </source>
</reference>
<dbReference type="Proteomes" id="UP000190130">
    <property type="component" value="Unassembled WGS sequence"/>
</dbReference>
<sequence>MNDDQLERATISKVGWRILPFLILCYFVAFLDRVNVGFAALHMNGDLGFTAYIYGFGAGIFSIGYFLFEVPSNLALHRFGARVWIPRIMITWGIVSAGFAFVYNDTSFYVMRFLLGAAEAGFFPGIVFYLGRWFPARHLSSATAIFILGLPISVLIGAPLSTAVLEFAPQIWFRNWQWMFLIEGGLAVVVGIVAYGVLRRGPEEAEWLTDEERVWLVNRLEAERREKEQAGSYGVLETLWNGKVLFLSFAIFCNITALFGVTLWMPQIIKGFGDMTNAQAGLLTAVPYLCAGIAMVLNARHSDRTGERRFHILLPACIGGLGLALCTVTQSPLLAMIAICVGAAGILASNILFWPLPSTFLTGAAAAAGIGLVNSIGNLGGFVGPYINGWARDYFGNYAASMAVLGAMVALYGVLIFAFLTLAGRRDVALASAPMGQPMRSGG</sequence>
<evidence type="ECO:0000256" key="2">
    <source>
        <dbReference type="ARBA" id="ARBA00022448"/>
    </source>
</evidence>
<dbReference type="AlphaFoldDB" id="A0A0Q3KK07"/>
<dbReference type="InterPro" id="IPR020846">
    <property type="entry name" value="MFS_dom"/>
</dbReference>
<feature type="transmembrane region" description="Helical" evidence="6">
    <location>
        <begin position="109"/>
        <end position="130"/>
    </location>
</feature>
<feature type="domain" description="Major facilitator superfamily (MFS) profile" evidence="7">
    <location>
        <begin position="18"/>
        <end position="425"/>
    </location>
</feature>
<dbReference type="STRING" id="53254.SAMN05660750_01875"/>
<dbReference type="EMBL" id="LMAR01000044">
    <property type="protein sequence ID" value="KQK29899.1"/>
    <property type="molecule type" value="Genomic_DNA"/>
</dbReference>
<dbReference type="PANTHER" id="PTHR43791">
    <property type="entry name" value="PERMEASE-RELATED"/>
    <property type="match status" value="1"/>
</dbReference>
<protein>
    <submittedName>
        <fullName evidence="9">MFS transporter, ACS family, tartrate transporter</fullName>
    </submittedName>
</protein>
<evidence type="ECO:0000256" key="5">
    <source>
        <dbReference type="ARBA" id="ARBA00023136"/>
    </source>
</evidence>
<keyword evidence="5 6" id="KW-0472">Membrane</keyword>
<dbReference type="CDD" id="cd17319">
    <property type="entry name" value="MFS_ExuT_GudP_like"/>
    <property type="match status" value="1"/>
</dbReference>
<feature type="transmembrane region" description="Helical" evidence="6">
    <location>
        <begin position="334"/>
        <end position="353"/>
    </location>
</feature>
<evidence type="ECO:0000256" key="3">
    <source>
        <dbReference type="ARBA" id="ARBA00022692"/>
    </source>
</evidence>
<dbReference type="Proteomes" id="UP000051562">
    <property type="component" value="Unassembled WGS sequence"/>
</dbReference>
<reference evidence="8 10" key="1">
    <citation type="submission" date="2015-10" db="EMBL/GenBank/DDBJ databases">
        <title>Draft genome of Bosea thiooxidans.</title>
        <authorList>
            <person name="Wang X."/>
        </authorList>
    </citation>
    <scope>NUCLEOTIDE SEQUENCE [LARGE SCALE GENOMIC DNA]</scope>
    <source>
        <strain evidence="8 10">CGMCC 9174</strain>
    </source>
</reference>
<feature type="transmembrane region" description="Helical" evidence="6">
    <location>
        <begin position="83"/>
        <end position="103"/>
    </location>
</feature>
<evidence type="ECO:0000313" key="10">
    <source>
        <dbReference type="Proteomes" id="UP000051562"/>
    </source>
</evidence>
<keyword evidence="4 6" id="KW-1133">Transmembrane helix</keyword>
<feature type="transmembrane region" description="Helical" evidence="6">
    <location>
        <begin position="278"/>
        <end position="298"/>
    </location>
</feature>
<proteinExistence type="predicted"/>
<evidence type="ECO:0000256" key="1">
    <source>
        <dbReference type="ARBA" id="ARBA00004141"/>
    </source>
</evidence>
<keyword evidence="2" id="KW-0813">Transport</keyword>
<feature type="transmembrane region" description="Helical" evidence="6">
    <location>
        <begin position="399"/>
        <end position="422"/>
    </location>
</feature>
<evidence type="ECO:0000313" key="8">
    <source>
        <dbReference type="EMBL" id="KQK29899.1"/>
    </source>
</evidence>
<dbReference type="OrthoDB" id="9773957at2"/>
<accession>A0A0Q3KK07</accession>
<dbReference type="InterPro" id="IPR036259">
    <property type="entry name" value="MFS_trans_sf"/>
</dbReference>
<dbReference type="PROSITE" id="PS50850">
    <property type="entry name" value="MFS"/>
    <property type="match status" value="1"/>
</dbReference>
<feature type="transmembrane region" description="Helical" evidence="6">
    <location>
        <begin position="14"/>
        <end position="31"/>
    </location>
</feature>
<keyword evidence="3 6" id="KW-0812">Transmembrane</keyword>
<evidence type="ECO:0000313" key="9">
    <source>
        <dbReference type="EMBL" id="SKB68694.1"/>
    </source>
</evidence>
<feature type="transmembrane region" description="Helical" evidence="6">
    <location>
        <begin position="244"/>
        <end position="266"/>
    </location>
</feature>
<evidence type="ECO:0000259" key="7">
    <source>
        <dbReference type="PROSITE" id="PS50850"/>
    </source>
</evidence>
<dbReference type="RefSeq" id="WP_055728699.1">
    <property type="nucleotide sequence ID" value="NZ_FUYX01000004.1"/>
</dbReference>
<dbReference type="EMBL" id="FUYX01000004">
    <property type="protein sequence ID" value="SKB68694.1"/>
    <property type="molecule type" value="Genomic_DNA"/>
</dbReference>
<evidence type="ECO:0000256" key="6">
    <source>
        <dbReference type="SAM" id="Phobius"/>
    </source>
</evidence>
<dbReference type="PANTHER" id="PTHR43791:SF36">
    <property type="entry name" value="TRANSPORTER, PUTATIVE (AFU_ORTHOLOGUE AFUA_6G08340)-RELATED"/>
    <property type="match status" value="1"/>
</dbReference>
<evidence type="ECO:0000313" key="11">
    <source>
        <dbReference type="Proteomes" id="UP000190130"/>
    </source>
</evidence>
<feature type="transmembrane region" description="Helical" evidence="6">
    <location>
        <begin position="360"/>
        <end position="387"/>
    </location>
</feature>